<evidence type="ECO:0000256" key="2">
    <source>
        <dbReference type="ARBA" id="ARBA00022448"/>
    </source>
</evidence>
<feature type="transmembrane region" description="Helical" evidence="8">
    <location>
        <begin position="83"/>
        <end position="103"/>
    </location>
</feature>
<keyword evidence="2" id="KW-0813">Transport</keyword>
<keyword evidence="7" id="KW-0175">Coiled coil</keyword>
<sequence length="117" mass="13511">MNSQIDWDAEHRRTLLESNATLERTTQSLTRSHIVATENEQIGTEVISELEGQRERLLRAKRRLSQTDEELNKTRRILNRMRIGVLTNKFVLGLIILLEILILEDCLNVLSELSSSI</sequence>
<reference evidence="10" key="1">
    <citation type="submission" date="2025-08" db="UniProtKB">
        <authorList>
            <consortium name="RefSeq"/>
        </authorList>
    </citation>
    <scope>IDENTIFICATION</scope>
    <source>
        <tissue evidence="10">Whole body</tissue>
    </source>
</reference>
<dbReference type="Gene3D" id="1.20.5.110">
    <property type="match status" value="1"/>
</dbReference>
<evidence type="ECO:0000256" key="4">
    <source>
        <dbReference type="ARBA" id="ARBA00022927"/>
    </source>
</evidence>
<evidence type="ECO:0000256" key="3">
    <source>
        <dbReference type="ARBA" id="ARBA00022692"/>
    </source>
</evidence>
<evidence type="ECO:0000256" key="8">
    <source>
        <dbReference type="SAM" id="Phobius"/>
    </source>
</evidence>
<dbReference type="GeneID" id="107065625"/>
<evidence type="ECO:0000313" key="9">
    <source>
        <dbReference type="Proteomes" id="UP000694924"/>
    </source>
</evidence>
<keyword evidence="9" id="KW-1185">Reference proteome</keyword>
<evidence type="ECO:0000256" key="1">
    <source>
        <dbReference type="ARBA" id="ARBA00004211"/>
    </source>
</evidence>
<gene>
    <name evidence="10" type="primary">LOC107065625</name>
</gene>
<keyword evidence="3 8" id="KW-0812">Transmembrane</keyword>
<feature type="coiled-coil region" evidence="7">
    <location>
        <begin position="47"/>
        <end position="77"/>
    </location>
</feature>
<dbReference type="Proteomes" id="UP000694924">
    <property type="component" value="Unplaced"/>
</dbReference>
<dbReference type="SUPFAM" id="SSF58038">
    <property type="entry name" value="SNARE fusion complex"/>
    <property type="match status" value="1"/>
</dbReference>
<organism evidence="9 10">
    <name type="scientific">Polistes dominula</name>
    <name type="common">European paper wasp</name>
    <name type="synonym">Vespa dominula</name>
    <dbReference type="NCBI Taxonomy" id="743375"/>
    <lineage>
        <taxon>Eukaryota</taxon>
        <taxon>Metazoa</taxon>
        <taxon>Ecdysozoa</taxon>
        <taxon>Arthropoda</taxon>
        <taxon>Hexapoda</taxon>
        <taxon>Insecta</taxon>
        <taxon>Pterygota</taxon>
        <taxon>Neoptera</taxon>
        <taxon>Endopterygota</taxon>
        <taxon>Hymenoptera</taxon>
        <taxon>Apocrita</taxon>
        <taxon>Aculeata</taxon>
        <taxon>Vespoidea</taxon>
        <taxon>Vespidae</taxon>
        <taxon>Polistinae</taxon>
        <taxon>Polistini</taxon>
        <taxon>Polistes</taxon>
    </lineage>
</organism>
<accession>A0ABM1I431</accession>
<keyword evidence="5 8" id="KW-1133">Transmembrane helix</keyword>
<protein>
    <submittedName>
        <fullName evidence="10">Vesicle transport through interaction with t-SNAREs homolog 1B-like</fullName>
    </submittedName>
</protein>
<dbReference type="Pfam" id="PF12352">
    <property type="entry name" value="V-SNARE_C"/>
    <property type="match status" value="1"/>
</dbReference>
<dbReference type="PANTHER" id="PTHR21230:SF89">
    <property type="entry name" value="VESICLE TRANSPORT THROUGH INTERACTION WITH T-SNARES HOMOLOG 1B"/>
    <property type="match status" value="1"/>
</dbReference>
<name>A0ABM1I431_POLDO</name>
<evidence type="ECO:0000256" key="6">
    <source>
        <dbReference type="ARBA" id="ARBA00023136"/>
    </source>
</evidence>
<dbReference type="PANTHER" id="PTHR21230">
    <property type="entry name" value="VESICLE TRANSPORT V-SNARE PROTEIN VTI1-RELATED"/>
    <property type="match status" value="1"/>
</dbReference>
<evidence type="ECO:0000256" key="7">
    <source>
        <dbReference type="SAM" id="Coils"/>
    </source>
</evidence>
<evidence type="ECO:0000313" key="10">
    <source>
        <dbReference type="RefSeq" id="XP_015174968.1"/>
    </source>
</evidence>
<proteinExistence type="predicted"/>
<dbReference type="CDD" id="cd15890">
    <property type="entry name" value="SNARE_Vti1b"/>
    <property type="match status" value="1"/>
</dbReference>
<keyword evidence="4" id="KW-0653">Protein transport</keyword>
<keyword evidence="6 8" id="KW-0472">Membrane</keyword>
<evidence type="ECO:0000256" key="5">
    <source>
        <dbReference type="ARBA" id="ARBA00022989"/>
    </source>
</evidence>
<dbReference type="RefSeq" id="XP_015174968.1">
    <property type="nucleotide sequence ID" value="XM_015319482.1"/>
</dbReference>
<comment type="subcellular location">
    <subcellularLocation>
        <location evidence="1">Membrane</location>
        <topology evidence="1">Single-pass type IV membrane protein</topology>
    </subcellularLocation>
</comment>